<dbReference type="RefSeq" id="XP_033687147.1">
    <property type="nucleotide sequence ID" value="XM_033835366.1"/>
</dbReference>
<dbReference type="Proteomes" id="UP000800094">
    <property type="component" value="Unassembled WGS sequence"/>
</dbReference>
<feature type="compositionally biased region" description="Pro residues" evidence="1">
    <location>
        <begin position="488"/>
        <end position="504"/>
    </location>
</feature>
<feature type="region of interest" description="Disordered" evidence="1">
    <location>
        <begin position="155"/>
        <end position="191"/>
    </location>
</feature>
<feature type="compositionally biased region" description="Basic and acidic residues" evidence="1">
    <location>
        <begin position="226"/>
        <end position="241"/>
    </location>
</feature>
<evidence type="ECO:0000256" key="1">
    <source>
        <dbReference type="SAM" id="MobiDB-lite"/>
    </source>
</evidence>
<feature type="compositionally biased region" description="Basic and acidic residues" evidence="1">
    <location>
        <begin position="97"/>
        <end position="110"/>
    </location>
</feature>
<proteinExistence type="predicted"/>
<dbReference type="GeneID" id="54588696"/>
<accession>A0A6A6IRJ4</accession>
<organism evidence="2 3">
    <name type="scientific">Trematosphaeria pertusa</name>
    <dbReference type="NCBI Taxonomy" id="390896"/>
    <lineage>
        <taxon>Eukaryota</taxon>
        <taxon>Fungi</taxon>
        <taxon>Dikarya</taxon>
        <taxon>Ascomycota</taxon>
        <taxon>Pezizomycotina</taxon>
        <taxon>Dothideomycetes</taxon>
        <taxon>Pleosporomycetidae</taxon>
        <taxon>Pleosporales</taxon>
        <taxon>Massarineae</taxon>
        <taxon>Trematosphaeriaceae</taxon>
        <taxon>Trematosphaeria</taxon>
    </lineage>
</organism>
<feature type="region of interest" description="Disordered" evidence="1">
    <location>
        <begin position="356"/>
        <end position="424"/>
    </location>
</feature>
<feature type="region of interest" description="Disordered" evidence="1">
    <location>
        <begin position="224"/>
        <end position="315"/>
    </location>
</feature>
<keyword evidence="3" id="KW-1185">Reference proteome</keyword>
<dbReference type="EMBL" id="ML987192">
    <property type="protein sequence ID" value="KAF2252143.1"/>
    <property type="molecule type" value="Genomic_DNA"/>
</dbReference>
<feature type="region of interest" description="Disordered" evidence="1">
    <location>
        <begin position="437"/>
        <end position="508"/>
    </location>
</feature>
<feature type="region of interest" description="Disordered" evidence="1">
    <location>
        <begin position="91"/>
        <end position="133"/>
    </location>
</feature>
<evidence type="ECO:0000313" key="2">
    <source>
        <dbReference type="EMBL" id="KAF2252143.1"/>
    </source>
</evidence>
<evidence type="ECO:0000313" key="3">
    <source>
        <dbReference type="Proteomes" id="UP000800094"/>
    </source>
</evidence>
<gene>
    <name evidence="2" type="ORF">BU26DRAFT_602590</name>
</gene>
<sequence length="596" mass="65643">MSLTTKTLVIKYHINFGDRDHPNATPYLLARIPRPSRPTLTYNHPIRVPQDAVFAINIVLSDPNVYQLDGPALRKTGPGLPVRIVDDLPVEQYTPRLDSESRRDRTETAPRGRRTPRQAQRPPAISYPRTADSLPPREVYARACALLRDARGVGEAEWSGARRQRHAESRNRNRGAGQTSTRCSRGGRREDGMERHANANASAQIAGQTCREANSMRGGIQQAYRRGGEDMSLTERPREARQYGIGADVQRTRTSARRSGSQATSRTVGKSSTLPEESRHPKARGSPAEKQAPSRTTAQKKPGNGTRSPTAHGVCRAIPPVEDILSRFNAISPPDTYSSRSSIDDSISHAISATNNAHTSSRLTALSIPGSSSPRRTARQDSDSALNPHTHRKKKQQDNLNNKRANDSSCLPSRLVSPPHRRLHHAASSNALALHKKPHWDTHTHRSSSPPHSSSTSSSAQPSNHRRKSKYPIHPSPPFPSRALPGSWPSPSPSPSSSPSPSPTQHPINLHYTRYANAPVPRKARVRVRFAPVKQCHALDGRISHEAVVDNEGKTGKRWRWRKKAGDPVRNVDADVNAGEVAELVDREGWCGKGEE</sequence>
<name>A0A6A6IRJ4_9PLEO</name>
<feature type="compositionally biased region" description="Polar residues" evidence="1">
    <location>
        <begin position="398"/>
        <end position="411"/>
    </location>
</feature>
<feature type="compositionally biased region" description="Low complexity" evidence="1">
    <location>
        <begin position="447"/>
        <end position="463"/>
    </location>
</feature>
<dbReference type="AlphaFoldDB" id="A0A6A6IRJ4"/>
<reference evidence="2" key="1">
    <citation type="journal article" date="2020" name="Stud. Mycol.">
        <title>101 Dothideomycetes genomes: a test case for predicting lifestyles and emergence of pathogens.</title>
        <authorList>
            <person name="Haridas S."/>
            <person name="Albert R."/>
            <person name="Binder M."/>
            <person name="Bloem J."/>
            <person name="Labutti K."/>
            <person name="Salamov A."/>
            <person name="Andreopoulos B."/>
            <person name="Baker S."/>
            <person name="Barry K."/>
            <person name="Bills G."/>
            <person name="Bluhm B."/>
            <person name="Cannon C."/>
            <person name="Castanera R."/>
            <person name="Culley D."/>
            <person name="Daum C."/>
            <person name="Ezra D."/>
            <person name="Gonzalez J."/>
            <person name="Henrissat B."/>
            <person name="Kuo A."/>
            <person name="Liang C."/>
            <person name="Lipzen A."/>
            <person name="Lutzoni F."/>
            <person name="Magnuson J."/>
            <person name="Mondo S."/>
            <person name="Nolan M."/>
            <person name="Ohm R."/>
            <person name="Pangilinan J."/>
            <person name="Park H.-J."/>
            <person name="Ramirez L."/>
            <person name="Alfaro M."/>
            <person name="Sun H."/>
            <person name="Tritt A."/>
            <person name="Yoshinaga Y."/>
            <person name="Zwiers L.-H."/>
            <person name="Turgeon B."/>
            <person name="Goodwin S."/>
            <person name="Spatafora J."/>
            <person name="Crous P."/>
            <person name="Grigoriev I."/>
        </authorList>
    </citation>
    <scope>NUCLEOTIDE SEQUENCE</scope>
    <source>
        <strain evidence="2">CBS 122368</strain>
    </source>
</reference>
<feature type="compositionally biased region" description="Polar residues" evidence="1">
    <location>
        <begin position="257"/>
        <end position="275"/>
    </location>
</feature>
<feature type="compositionally biased region" description="Polar residues" evidence="1">
    <location>
        <begin position="356"/>
        <end position="375"/>
    </location>
</feature>
<feature type="compositionally biased region" description="Polar residues" evidence="1">
    <location>
        <begin position="293"/>
        <end position="309"/>
    </location>
</feature>
<protein>
    <submittedName>
        <fullName evidence="2">Uncharacterized protein</fullName>
    </submittedName>
</protein>